<feature type="compositionally biased region" description="Gly residues" evidence="1">
    <location>
        <begin position="45"/>
        <end position="61"/>
    </location>
</feature>
<evidence type="ECO:0000313" key="4">
    <source>
        <dbReference type="Proteomes" id="UP000676079"/>
    </source>
</evidence>
<feature type="region of interest" description="Disordered" evidence="1">
    <location>
        <begin position="1"/>
        <end position="72"/>
    </location>
</feature>
<evidence type="ECO:0000313" key="3">
    <source>
        <dbReference type="EMBL" id="QUX21999.1"/>
    </source>
</evidence>
<name>A0ABX8BIV4_9ACTN</name>
<dbReference type="EMBL" id="CP074133">
    <property type="protein sequence ID" value="QUX21999.1"/>
    <property type="molecule type" value="Genomic_DNA"/>
</dbReference>
<protein>
    <recommendedName>
        <fullName evidence="5">DUF3352 domain-containing protein</fullName>
    </recommendedName>
</protein>
<keyword evidence="2" id="KW-0812">Transmembrane</keyword>
<dbReference type="Proteomes" id="UP000676079">
    <property type="component" value="Chromosome"/>
</dbReference>
<evidence type="ECO:0000256" key="1">
    <source>
        <dbReference type="SAM" id="MobiDB-lite"/>
    </source>
</evidence>
<feature type="compositionally biased region" description="Pro residues" evidence="1">
    <location>
        <begin position="1"/>
        <end position="36"/>
    </location>
</feature>
<evidence type="ECO:0008006" key="5">
    <source>
        <dbReference type="Google" id="ProtNLM"/>
    </source>
</evidence>
<proteinExistence type="predicted"/>
<accession>A0ABX8BIV4</accession>
<keyword evidence="2" id="KW-0472">Membrane</keyword>
<sequence>MSYPDPPRQPQWQPPNQPGGPVPGQPPAPGAVPPGVPGQQYAAPGGPGFPGGPGGPGGPGFPGGPVPPGAPRKRNRWLIPAAAGTAVVVMAGTVWATVSLVSFGGPQPEEVLPGSSIAFGKVDLAIDGSQAIELLEFVDRLPAEVVEETGSPDGDMTEFFAEMFVDAFPDSAPSQDRVEEWIGQRAGFSVWPTSGEAELEEGAGVALAIALAVEDPRLAEEDFADIAAAEEDIFYSVDGDYVVFTHSQAALSDLEAQVQEHGSLADADVFSDDIAGVPDGSLALAWADLGAAMEIESFANEFSADLAAEPADFSGRATASVRVDGEYLEARMDAFAFEVNEADLSWLAETPGESVAALGSLPDDTVMALGASGLDQALIDAYNNDEIPLFSSSGQQQEFEREFNGMGVSMPEGISDLLGSSTAFGVTGISLDDFFGGYGGEQFSFQYRAVGGDEAVIGDFVEAMVADPYSTPPGVSSDGDAVVVSQGSSGTGRLSDDPVFQQTMQEMDEAIVAGYFDMRQVLTPEDVQTPEEWGALGLALSVTDEGQRSSVELRWAPSAG</sequence>
<feature type="transmembrane region" description="Helical" evidence="2">
    <location>
        <begin position="77"/>
        <end position="98"/>
    </location>
</feature>
<organism evidence="3 4">
    <name type="scientific">Nocardiopsis changdeensis</name>
    <dbReference type="NCBI Taxonomy" id="2831969"/>
    <lineage>
        <taxon>Bacteria</taxon>
        <taxon>Bacillati</taxon>
        <taxon>Actinomycetota</taxon>
        <taxon>Actinomycetes</taxon>
        <taxon>Streptosporangiales</taxon>
        <taxon>Nocardiopsidaceae</taxon>
        <taxon>Nocardiopsis</taxon>
    </lineage>
</organism>
<gene>
    <name evidence="3" type="ORF">KGD84_27140</name>
</gene>
<evidence type="ECO:0000256" key="2">
    <source>
        <dbReference type="SAM" id="Phobius"/>
    </source>
</evidence>
<reference evidence="3 4" key="1">
    <citation type="submission" date="2021-05" db="EMBL/GenBank/DDBJ databases">
        <title>Direct Submission.</title>
        <authorList>
            <person name="Li K."/>
            <person name="Gao J."/>
        </authorList>
    </citation>
    <scope>NUCLEOTIDE SEQUENCE [LARGE SCALE GENOMIC DNA]</scope>
    <source>
        <strain evidence="3 4">Mg02</strain>
    </source>
</reference>
<keyword evidence="2" id="KW-1133">Transmembrane helix</keyword>
<keyword evidence="4" id="KW-1185">Reference proteome</keyword>